<dbReference type="PANTHER" id="PTHR43298:SF2">
    <property type="entry name" value="FMN_FAD EXPORTER YEEO-RELATED"/>
    <property type="match status" value="1"/>
</dbReference>
<keyword evidence="2" id="KW-0813">Transport</keyword>
<accession>A0A1W0A0I2</accession>
<dbReference type="InterPro" id="IPR050222">
    <property type="entry name" value="MATE_MdtK"/>
</dbReference>
<evidence type="ECO:0000313" key="4">
    <source>
        <dbReference type="EMBL" id="OQS03766.1"/>
    </source>
</evidence>
<dbReference type="PANTHER" id="PTHR43298">
    <property type="entry name" value="MULTIDRUG RESISTANCE PROTEIN NORM-RELATED"/>
    <property type="match status" value="1"/>
</dbReference>
<dbReference type="GO" id="GO:0042910">
    <property type="term" value="F:xenobiotic transmembrane transporter activity"/>
    <property type="evidence" value="ECO:0007669"/>
    <property type="project" value="InterPro"/>
</dbReference>
<sequence>MSLSEASKLLVSPLFQYEDGIHVIVPVHREISALIVIALRIAFGRLPRVVIMITTLAFVGHLGTQQLAGMTLASIWMGFPSNFLRSALQGVGTLCSQAQSAGNDFLVGTWLQTAIVATVLWTIPTVIWYHYIGDMMALSVSDAATIEYGKDYASVAIYAIIPQCLLWSLKSFFESQEIVVHGCTFIAMLFNFGFNQIFIYGGLGYKGYGFIGSAYAIVASLTLELLLYAYYAMAWNGYHRPYWGGWTFECIDRDNFYTFLAVTMPKGLIAAMDWTPYIVIGVLAGYLGPAIVAAQGILLGLFALVVVCIDSFANAIQNRMAVYLIQGCIESARRLLTIGVFSVILLGLTFFFLIAPFIHDILRLWTVDDNVLTLCSSTVSILIYCAIATLARAIFTATLTAASLHDYAELATLLARWCVFLPLSLFLPIYFHWGIEGFWLALLASDLFQVVYLACGVSRLNWQVAIRRIQYLTPVASINNISSLIIV</sequence>
<dbReference type="Proteomes" id="UP000243217">
    <property type="component" value="Unassembled WGS sequence"/>
</dbReference>
<gene>
    <name evidence="4" type="ORF">THRCLA_21072</name>
</gene>
<dbReference type="STRING" id="74557.A0A1W0A0I2"/>
<dbReference type="AlphaFoldDB" id="A0A1W0A0I2"/>
<feature type="transmembrane region" description="Helical" evidence="3">
    <location>
        <begin position="110"/>
        <end position="131"/>
    </location>
</feature>
<protein>
    <recommendedName>
        <fullName evidence="6">Multidrug/Oligosaccharidyl-lipid/Polysaccharide (MOP) Flippase Superfamily</fullName>
    </recommendedName>
</protein>
<dbReference type="EMBL" id="JNBS01000776">
    <property type="protein sequence ID" value="OQS03766.1"/>
    <property type="molecule type" value="Genomic_DNA"/>
</dbReference>
<feature type="transmembrane region" description="Helical" evidence="3">
    <location>
        <begin position="178"/>
        <end position="201"/>
    </location>
</feature>
<keyword evidence="5" id="KW-1185">Reference proteome</keyword>
<feature type="transmembrane region" description="Helical" evidence="3">
    <location>
        <begin position="207"/>
        <end position="231"/>
    </location>
</feature>
<organism evidence="4 5">
    <name type="scientific">Thraustotheca clavata</name>
    <dbReference type="NCBI Taxonomy" id="74557"/>
    <lineage>
        <taxon>Eukaryota</taxon>
        <taxon>Sar</taxon>
        <taxon>Stramenopiles</taxon>
        <taxon>Oomycota</taxon>
        <taxon>Saprolegniomycetes</taxon>
        <taxon>Saprolegniales</taxon>
        <taxon>Achlyaceae</taxon>
        <taxon>Thraustotheca</taxon>
    </lineage>
</organism>
<feature type="transmembrane region" description="Helical" evidence="3">
    <location>
        <begin position="437"/>
        <end position="458"/>
    </location>
</feature>
<comment type="similarity">
    <text evidence="1">Belongs to the multi antimicrobial extrusion (MATE) (TC 2.A.66.1) family.</text>
</comment>
<evidence type="ECO:0008006" key="6">
    <source>
        <dbReference type="Google" id="ProtNLM"/>
    </source>
</evidence>
<keyword evidence="3" id="KW-0472">Membrane</keyword>
<evidence type="ECO:0000256" key="2">
    <source>
        <dbReference type="ARBA" id="ARBA00022448"/>
    </source>
</evidence>
<feature type="transmembrane region" description="Helical" evidence="3">
    <location>
        <begin position="336"/>
        <end position="359"/>
    </location>
</feature>
<feature type="transmembrane region" description="Helical" evidence="3">
    <location>
        <begin position="50"/>
        <end position="79"/>
    </location>
</feature>
<dbReference type="GO" id="GO:0015297">
    <property type="term" value="F:antiporter activity"/>
    <property type="evidence" value="ECO:0007669"/>
    <property type="project" value="InterPro"/>
</dbReference>
<dbReference type="Pfam" id="PF01554">
    <property type="entry name" value="MatE"/>
    <property type="match status" value="2"/>
</dbReference>
<feature type="transmembrane region" description="Helical" evidence="3">
    <location>
        <begin position="407"/>
        <end position="431"/>
    </location>
</feature>
<keyword evidence="3" id="KW-1133">Transmembrane helix</keyword>
<keyword evidence="3" id="KW-0812">Transmembrane</keyword>
<evidence type="ECO:0000256" key="3">
    <source>
        <dbReference type="SAM" id="Phobius"/>
    </source>
</evidence>
<feature type="transmembrane region" description="Helical" evidence="3">
    <location>
        <begin position="371"/>
        <end position="395"/>
    </location>
</feature>
<dbReference type="OrthoDB" id="75479at2759"/>
<comment type="caution">
    <text evidence="4">The sequence shown here is derived from an EMBL/GenBank/DDBJ whole genome shotgun (WGS) entry which is preliminary data.</text>
</comment>
<proteinExistence type="inferred from homology"/>
<name>A0A1W0A0I2_9STRA</name>
<feature type="transmembrane region" description="Helical" evidence="3">
    <location>
        <begin position="20"/>
        <end position="43"/>
    </location>
</feature>
<dbReference type="InterPro" id="IPR002528">
    <property type="entry name" value="MATE_fam"/>
</dbReference>
<evidence type="ECO:0000256" key="1">
    <source>
        <dbReference type="ARBA" id="ARBA00010199"/>
    </source>
</evidence>
<reference evidence="4 5" key="1">
    <citation type="journal article" date="2014" name="Genome Biol. Evol.">
        <title>The secreted proteins of Achlya hypogyna and Thraustotheca clavata identify the ancestral oomycete secretome and reveal gene acquisitions by horizontal gene transfer.</title>
        <authorList>
            <person name="Misner I."/>
            <person name="Blouin N."/>
            <person name="Leonard G."/>
            <person name="Richards T.A."/>
            <person name="Lane C.E."/>
        </authorList>
    </citation>
    <scope>NUCLEOTIDE SEQUENCE [LARGE SCALE GENOMIC DNA]</scope>
    <source>
        <strain evidence="4 5">ATCC 34112</strain>
    </source>
</reference>
<dbReference type="GO" id="GO:0005886">
    <property type="term" value="C:plasma membrane"/>
    <property type="evidence" value="ECO:0007669"/>
    <property type="project" value="TreeGrafter"/>
</dbReference>
<evidence type="ECO:0000313" key="5">
    <source>
        <dbReference type="Proteomes" id="UP000243217"/>
    </source>
</evidence>
<feature type="transmembrane region" description="Helical" evidence="3">
    <location>
        <begin position="297"/>
        <end position="316"/>
    </location>
</feature>